<dbReference type="Proteomes" id="UP000597338">
    <property type="component" value="Unassembled WGS sequence"/>
</dbReference>
<evidence type="ECO:0000259" key="2">
    <source>
        <dbReference type="Pfam" id="PF04773"/>
    </source>
</evidence>
<reference evidence="5" key="1">
    <citation type="journal article" date="2019" name="Int. J. Syst. Evol. Microbiol.">
        <title>The Global Catalogue of Microorganisms (GCM) 10K type strain sequencing project: providing services to taxonomists for standard genome sequencing and annotation.</title>
        <authorList>
            <consortium name="The Broad Institute Genomics Platform"/>
            <consortium name="The Broad Institute Genome Sequencing Center for Infectious Disease"/>
            <person name="Wu L."/>
            <person name="Ma J."/>
        </authorList>
    </citation>
    <scope>NUCLEOTIDE SEQUENCE [LARGE SCALE GENOMIC DNA]</scope>
    <source>
        <strain evidence="5">CGMCC 1.15342</strain>
    </source>
</reference>
<accession>A0ABQ1LHU4</accession>
<protein>
    <submittedName>
        <fullName evidence="4">Iron dicitrate transporter FecR</fullName>
    </submittedName>
</protein>
<comment type="caution">
    <text evidence="4">The sequence shown here is derived from an EMBL/GenBank/DDBJ whole genome shotgun (WGS) entry which is preliminary data.</text>
</comment>
<keyword evidence="1" id="KW-0812">Transmembrane</keyword>
<dbReference type="PANTHER" id="PTHR30273:SF2">
    <property type="entry name" value="PROTEIN FECR"/>
    <property type="match status" value="1"/>
</dbReference>
<organism evidence="4 5">
    <name type="scientific">Parapedobacter defluvii</name>
    <dbReference type="NCBI Taxonomy" id="2045106"/>
    <lineage>
        <taxon>Bacteria</taxon>
        <taxon>Pseudomonadati</taxon>
        <taxon>Bacteroidota</taxon>
        <taxon>Sphingobacteriia</taxon>
        <taxon>Sphingobacteriales</taxon>
        <taxon>Sphingobacteriaceae</taxon>
        <taxon>Parapedobacter</taxon>
    </lineage>
</organism>
<gene>
    <name evidence="4" type="ORF">GCM10011386_13010</name>
</gene>
<keyword evidence="1" id="KW-1133">Transmembrane helix</keyword>
<evidence type="ECO:0000259" key="3">
    <source>
        <dbReference type="Pfam" id="PF16344"/>
    </source>
</evidence>
<name>A0ABQ1LHU4_9SPHI</name>
<dbReference type="RefSeq" id="WP_188748758.1">
    <property type="nucleotide sequence ID" value="NZ_BMIK01000003.1"/>
</dbReference>
<feature type="domain" description="Protein FecR C-terminal" evidence="3">
    <location>
        <begin position="321"/>
        <end position="374"/>
    </location>
</feature>
<feature type="transmembrane region" description="Helical" evidence="1">
    <location>
        <begin position="88"/>
        <end position="109"/>
    </location>
</feature>
<evidence type="ECO:0000313" key="4">
    <source>
        <dbReference type="EMBL" id="GGC22487.1"/>
    </source>
</evidence>
<dbReference type="EMBL" id="BMIK01000003">
    <property type="protein sequence ID" value="GGC22487.1"/>
    <property type="molecule type" value="Genomic_DNA"/>
</dbReference>
<evidence type="ECO:0000313" key="5">
    <source>
        <dbReference type="Proteomes" id="UP000597338"/>
    </source>
</evidence>
<dbReference type="InterPro" id="IPR006860">
    <property type="entry name" value="FecR"/>
</dbReference>
<dbReference type="PANTHER" id="PTHR30273">
    <property type="entry name" value="PERIPLASMIC SIGNAL SENSOR AND SIGMA FACTOR ACTIVATOR FECR-RELATED"/>
    <property type="match status" value="1"/>
</dbReference>
<dbReference type="InterPro" id="IPR032508">
    <property type="entry name" value="FecR_C"/>
</dbReference>
<evidence type="ECO:0000256" key="1">
    <source>
        <dbReference type="SAM" id="Phobius"/>
    </source>
</evidence>
<dbReference type="Pfam" id="PF16344">
    <property type="entry name" value="FecR_C"/>
    <property type="match status" value="1"/>
</dbReference>
<dbReference type="InterPro" id="IPR012373">
    <property type="entry name" value="Ferrdict_sens_TM"/>
</dbReference>
<proteinExistence type="predicted"/>
<keyword evidence="5" id="KW-1185">Reference proteome</keyword>
<feature type="domain" description="FecR protein" evidence="2">
    <location>
        <begin position="186"/>
        <end position="277"/>
    </location>
</feature>
<dbReference type="Pfam" id="PF04773">
    <property type="entry name" value="FecR"/>
    <property type="match status" value="1"/>
</dbReference>
<keyword evidence="1" id="KW-0472">Membrane</keyword>
<dbReference type="Gene3D" id="2.60.120.1440">
    <property type="match status" value="1"/>
</dbReference>
<dbReference type="Gene3D" id="3.55.50.30">
    <property type="match status" value="1"/>
</dbReference>
<sequence length="391" mass="43876">MNPKHRRIHELFSDHLEGKLSSLDQQEFRDYLNDPAFEQTIKQLLSERFDQEDVPVSLSKAKQQQLLTHIFGYQDSVTTLKSKKVRPWLPYVAAILVAVLAVTLIIYSVRDRYTIQSDQSVAIVAVADVPPGTNKATLTLADGRIIDLSESESGIVVKDDRIAYHDDLREVVDLPVSGVQQLVLAAPKGGTYQLTLSDGTRVWLNAGSTLTYPSGFGKRERLVELEGEAFFEVSKSTVPFRVRSAGQTVEVLGTTFNISAYPDEPATRTTLVEGSVQVVDSRTNTTNRLVPGQQSTLQKNGILNVKKIAIEQYIAWKEGLFYFQNTSFEDMMWQISRWYDVEVVYAKAIPNDTFTGTMSRNLSLMTVLELLNVSDVPNVQLRLIDKQLIVE</sequence>